<dbReference type="KEGG" id="lvi:G7068_10950"/>
<gene>
    <name evidence="2" type="ORF">G7068_10950</name>
</gene>
<feature type="transmembrane region" description="Helical" evidence="1">
    <location>
        <begin position="65"/>
        <end position="86"/>
    </location>
</feature>
<reference evidence="2 3" key="1">
    <citation type="submission" date="2020-03" db="EMBL/GenBank/DDBJ databases">
        <title>Leucobacter sp. nov., isolated from beetles.</title>
        <authorList>
            <person name="Hyun D.-W."/>
            <person name="Bae J.-W."/>
        </authorList>
    </citation>
    <scope>NUCLEOTIDE SEQUENCE [LARGE SCALE GENOMIC DNA]</scope>
    <source>
        <strain evidence="2 3">HDW9C</strain>
    </source>
</reference>
<accession>A0A6G7XGR1</accession>
<protein>
    <submittedName>
        <fullName evidence="2">ABC transporter permease subunit</fullName>
    </submittedName>
</protein>
<dbReference type="Proteomes" id="UP000502677">
    <property type="component" value="Chromosome"/>
</dbReference>
<proteinExistence type="predicted"/>
<keyword evidence="1" id="KW-1133">Transmembrane helix</keyword>
<evidence type="ECO:0000313" key="2">
    <source>
        <dbReference type="EMBL" id="QIK63656.1"/>
    </source>
</evidence>
<keyword evidence="1" id="KW-0812">Transmembrane</keyword>
<dbReference type="RefSeq" id="WP_166292001.1">
    <property type="nucleotide sequence ID" value="NZ_CP049863.1"/>
</dbReference>
<organism evidence="2 3">
    <name type="scientific">Leucobacter viscericola</name>
    <dbReference type="NCBI Taxonomy" id="2714935"/>
    <lineage>
        <taxon>Bacteria</taxon>
        <taxon>Bacillati</taxon>
        <taxon>Actinomycetota</taxon>
        <taxon>Actinomycetes</taxon>
        <taxon>Micrococcales</taxon>
        <taxon>Microbacteriaceae</taxon>
        <taxon>Leucobacter</taxon>
    </lineage>
</organism>
<sequence length="277" mass="29054">MSRLTRSMSSEIRKVRSTKLWWILAIVLAGYSAFLGALFAFLFSSMGEALGGTGLDLPAQQAANLVYSTVSTSGYVIPLLFGALMATGEIRHRTIGLTFTLEPKRGIVLTSKALVLFGIGLVIGIAGLIGAVGAGAVVLESTGGDAMLGTAETWLVIVRVLAAMAIWAIIGFGVGILVRNQAFAIVITLVFTQFLEPILRTVAQFLDWSAHVAKYLPGAATDAFVGAGALSDLSTIDPSMPAGVAPLGIWTGLAVLLGYALVAVLAGWLFRWRKDVA</sequence>
<feature type="transmembrane region" description="Helical" evidence="1">
    <location>
        <begin position="113"/>
        <end position="134"/>
    </location>
</feature>
<keyword evidence="3" id="KW-1185">Reference proteome</keyword>
<evidence type="ECO:0000313" key="3">
    <source>
        <dbReference type="Proteomes" id="UP000502677"/>
    </source>
</evidence>
<feature type="transmembrane region" description="Helical" evidence="1">
    <location>
        <begin position="247"/>
        <end position="270"/>
    </location>
</feature>
<dbReference type="AlphaFoldDB" id="A0A6G7XGR1"/>
<name>A0A6G7XGR1_9MICO</name>
<feature type="transmembrane region" description="Helical" evidence="1">
    <location>
        <begin position="154"/>
        <end position="175"/>
    </location>
</feature>
<evidence type="ECO:0000256" key="1">
    <source>
        <dbReference type="SAM" id="Phobius"/>
    </source>
</evidence>
<feature type="transmembrane region" description="Helical" evidence="1">
    <location>
        <begin position="182"/>
        <end position="199"/>
    </location>
</feature>
<feature type="transmembrane region" description="Helical" evidence="1">
    <location>
        <begin position="20"/>
        <end position="45"/>
    </location>
</feature>
<dbReference type="Pfam" id="PF12730">
    <property type="entry name" value="ABC2_membrane_4"/>
    <property type="match status" value="1"/>
</dbReference>
<dbReference type="EMBL" id="CP049863">
    <property type="protein sequence ID" value="QIK63656.1"/>
    <property type="molecule type" value="Genomic_DNA"/>
</dbReference>
<keyword evidence="1" id="KW-0472">Membrane</keyword>